<gene>
    <name evidence="1" type="ORF">Nkreftii_002246</name>
</gene>
<proteinExistence type="predicted"/>
<name>A0A7S8IYV8_9BACT</name>
<dbReference type="GO" id="GO:0019867">
    <property type="term" value="C:outer membrane"/>
    <property type="evidence" value="ECO:0007669"/>
    <property type="project" value="InterPro"/>
</dbReference>
<evidence type="ECO:0000313" key="2">
    <source>
        <dbReference type="Proteomes" id="UP000593737"/>
    </source>
</evidence>
<dbReference type="EMBL" id="CP047423">
    <property type="protein sequence ID" value="QPD04472.1"/>
    <property type="molecule type" value="Genomic_DNA"/>
</dbReference>
<reference evidence="1 2" key="1">
    <citation type="journal article" date="2020" name="ISME J.">
        <title>Enrichment and physiological characterization of a novel comammox Nitrospira indicates ammonium inhibition of complete nitrification.</title>
        <authorList>
            <person name="Sakoula D."/>
            <person name="Koch H."/>
            <person name="Frank J."/>
            <person name="Jetten M.S.M."/>
            <person name="van Kessel M.A.H.J."/>
            <person name="Lucker S."/>
        </authorList>
    </citation>
    <scope>NUCLEOTIDE SEQUENCE [LARGE SCALE GENOMIC DNA]</scope>
    <source>
        <strain evidence="1">Comreactor17</strain>
    </source>
</reference>
<protein>
    <submittedName>
        <fullName evidence="1">Putative Outer membrane lipoprotein, Slp family</fullName>
    </submittedName>
</protein>
<dbReference type="InterPro" id="IPR004658">
    <property type="entry name" value="OMP_Slp"/>
</dbReference>
<dbReference type="AlphaFoldDB" id="A0A7S8IYV8"/>
<keyword evidence="1" id="KW-0449">Lipoprotein</keyword>
<evidence type="ECO:0000313" key="1">
    <source>
        <dbReference type="EMBL" id="QPD04472.1"/>
    </source>
</evidence>
<dbReference type="PANTHER" id="PTHR37530">
    <property type="entry name" value="OUTER MEMBRANE PROTEIN SLP"/>
    <property type="match status" value="1"/>
</dbReference>
<dbReference type="Pfam" id="PF03843">
    <property type="entry name" value="Slp"/>
    <property type="match status" value="1"/>
</dbReference>
<dbReference type="Proteomes" id="UP000593737">
    <property type="component" value="Chromosome"/>
</dbReference>
<dbReference type="KEGG" id="nkf:Nkreftii_002246"/>
<organism evidence="1 2">
    <name type="scientific">Candidatus Nitrospira kreftii</name>
    <dbReference type="NCBI Taxonomy" id="2652173"/>
    <lineage>
        <taxon>Bacteria</taxon>
        <taxon>Pseudomonadati</taxon>
        <taxon>Nitrospirota</taxon>
        <taxon>Nitrospiria</taxon>
        <taxon>Nitrospirales</taxon>
        <taxon>Nitrospiraceae</taxon>
        <taxon>Nitrospira</taxon>
    </lineage>
</organism>
<dbReference type="PANTHER" id="PTHR37530:SF1">
    <property type="entry name" value="OUTER MEMBRANE PROTEIN SLP"/>
    <property type="match status" value="1"/>
</dbReference>
<sequence>MNVLIMTMMSVAFLFVNGCNRADVIPDRLEGKVDRDLRYSDIKNNPQAQKGKLMLAGGKVLSAKRVEDGTRIEVLQIPLSGDLMPTGRETESKGRFVVIDRGDQVSDPAIFEDDNKRITVVGEVAGSTTITIDEAQQQVPQLALKHVTVWDWDRVKGGYAPYYGYGYPYGWGYRGYYGYPYYW</sequence>
<accession>A0A7S8IYV8</accession>